<dbReference type="InterPro" id="IPR040256">
    <property type="entry name" value="At4g02000-like"/>
</dbReference>
<evidence type="ECO:0000259" key="2">
    <source>
        <dbReference type="Pfam" id="PF14111"/>
    </source>
</evidence>
<dbReference type="EMBL" id="JAATIQ010000283">
    <property type="protein sequence ID" value="KAF4364324.1"/>
    <property type="molecule type" value="Genomic_DNA"/>
</dbReference>
<evidence type="ECO:0000256" key="1">
    <source>
        <dbReference type="SAM" id="MobiDB-lite"/>
    </source>
</evidence>
<evidence type="ECO:0000313" key="5">
    <source>
        <dbReference type="Proteomes" id="UP000583929"/>
    </source>
</evidence>
<feature type="compositionally biased region" description="Polar residues" evidence="1">
    <location>
        <begin position="274"/>
        <end position="287"/>
    </location>
</feature>
<dbReference type="PANTHER" id="PTHR31286">
    <property type="entry name" value="GLYCINE-RICH CELL WALL STRUCTURAL PROTEIN 1.8-LIKE"/>
    <property type="match status" value="1"/>
</dbReference>
<accession>A0A7J6F0W0</accession>
<evidence type="ECO:0008006" key="6">
    <source>
        <dbReference type="Google" id="ProtNLM"/>
    </source>
</evidence>
<dbReference type="Pfam" id="PF14392">
    <property type="entry name" value="zf-CCHC_4"/>
    <property type="match status" value="1"/>
</dbReference>
<dbReference type="Pfam" id="PF14111">
    <property type="entry name" value="DUF4283"/>
    <property type="match status" value="1"/>
</dbReference>
<dbReference type="PANTHER" id="PTHR31286:SF183">
    <property type="entry name" value="CCHC-TYPE DOMAIN-CONTAINING PROTEIN"/>
    <property type="match status" value="1"/>
</dbReference>
<dbReference type="InterPro" id="IPR025836">
    <property type="entry name" value="Zn_knuckle_CX2CX4HX4C"/>
</dbReference>
<protein>
    <recommendedName>
        <fullName evidence="6">CCHC-type domain-containing protein</fullName>
    </recommendedName>
</protein>
<comment type="caution">
    <text evidence="4">The sequence shown here is derived from an EMBL/GenBank/DDBJ whole genome shotgun (WGS) entry which is preliminary data.</text>
</comment>
<reference evidence="4 5" key="1">
    <citation type="journal article" date="2020" name="bioRxiv">
        <title>Sequence and annotation of 42 cannabis genomes reveals extensive copy number variation in cannabinoid synthesis and pathogen resistance genes.</title>
        <authorList>
            <person name="Mckernan K.J."/>
            <person name="Helbert Y."/>
            <person name="Kane L.T."/>
            <person name="Ebling H."/>
            <person name="Zhang L."/>
            <person name="Liu B."/>
            <person name="Eaton Z."/>
            <person name="Mclaughlin S."/>
            <person name="Kingan S."/>
            <person name="Baybayan P."/>
            <person name="Concepcion G."/>
            <person name="Jordan M."/>
            <person name="Riva A."/>
            <person name="Barbazuk W."/>
            <person name="Harkins T."/>
        </authorList>
    </citation>
    <scope>NUCLEOTIDE SEQUENCE [LARGE SCALE GENOMIC DNA]</scope>
    <source>
        <strain evidence="5">cv. Jamaican Lion 4</strain>
        <tissue evidence="4">Leaf</tissue>
    </source>
</reference>
<keyword evidence="5" id="KW-1185">Reference proteome</keyword>
<dbReference type="Proteomes" id="UP000583929">
    <property type="component" value="Unassembled WGS sequence"/>
</dbReference>
<evidence type="ECO:0000259" key="3">
    <source>
        <dbReference type="Pfam" id="PF14392"/>
    </source>
</evidence>
<gene>
    <name evidence="4" type="ORF">G4B88_003652</name>
</gene>
<feature type="domain" description="Zinc knuckle CX2CX4HX4C" evidence="3">
    <location>
        <begin position="187"/>
        <end position="230"/>
    </location>
</feature>
<feature type="domain" description="DUF4283" evidence="2">
    <location>
        <begin position="45"/>
        <end position="124"/>
    </location>
</feature>
<sequence length="394" mass="45516">MASSSNEGSSLSKRWADICLEDEEEHVVSLADDCEEVEDLNFDDRWCLVGRLLSGKVSDFQIFQNIMADLWKPGKGIFIKRLEQNRFLFQFYHEIDIQRVLDGSPWTYDRKQLLIERLKPGENPRAININTLDMWVQIHELRSGFKTEWVIREAGRYIGQYVQSDPNNFQGVWRDYLRVRVRVNVYDSLKRQMKFRSRSGEAFYAYFKYERVPTFCFICGVMGHAERFCERIYDTPIEKIVKPYSIEMKAPTKRQSFLTASPWLRSGKEGATPARQSASESPTVNASSEIRGMNVANCDPHGCPQISHINSPSRAIGNQQSTIKEHVILVNDTSAEFNSEEIVEISDLKRKLGTLWLYFVTKIPGIENHFVLNLLLIYGIQVIMFSLQISLPFA</sequence>
<organism evidence="4 5">
    <name type="scientific">Cannabis sativa</name>
    <name type="common">Hemp</name>
    <name type="synonym">Marijuana</name>
    <dbReference type="NCBI Taxonomy" id="3483"/>
    <lineage>
        <taxon>Eukaryota</taxon>
        <taxon>Viridiplantae</taxon>
        <taxon>Streptophyta</taxon>
        <taxon>Embryophyta</taxon>
        <taxon>Tracheophyta</taxon>
        <taxon>Spermatophyta</taxon>
        <taxon>Magnoliopsida</taxon>
        <taxon>eudicotyledons</taxon>
        <taxon>Gunneridae</taxon>
        <taxon>Pentapetalae</taxon>
        <taxon>rosids</taxon>
        <taxon>fabids</taxon>
        <taxon>Rosales</taxon>
        <taxon>Cannabaceae</taxon>
        <taxon>Cannabis</taxon>
    </lineage>
</organism>
<dbReference type="InterPro" id="IPR025558">
    <property type="entry name" value="DUF4283"/>
</dbReference>
<name>A0A7J6F0W0_CANSA</name>
<feature type="region of interest" description="Disordered" evidence="1">
    <location>
        <begin position="265"/>
        <end position="287"/>
    </location>
</feature>
<evidence type="ECO:0000313" key="4">
    <source>
        <dbReference type="EMBL" id="KAF4364324.1"/>
    </source>
</evidence>
<dbReference type="AlphaFoldDB" id="A0A7J6F0W0"/>
<proteinExistence type="predicted"/>